<dbReference type="SUPFAM" id="SSF47616">
    <property type="entry name" value="GST C-terminal domain-like"/>
    <property type="match status" value="1"/>
</dbReference>
<protein>
    <submittedName>
        <fullName evidence="2">Glutathione S-transferase</fullName>
    </submittedName>
</protein>
<accession>A0A317PPF1</accession>
<dbReference type="InterPro" id="IPR054416">
    <property type="entry name" value="GST_UstS-like_C"/>
</dbReference>
<keyword evidence="3" id="KW-1185">Reference proteome</keyword>
<comment type="caution">
    <text evidence="2">The sequence shown here is derived from an EMBL/GenBank/DDBJ whole genome shotgun (WGS) entry which is preliminary data.</text>
</comment>
<evidence type="ECO:0000313" key="3">
    <source>
        <dbReference type="Proteomes" id="UP000246352"/>
    </source>
</evidence>
<sequence length="231" mass="25348">MTIKLFDLIGADDARPFSPHCWKTMMSLAHKGLPYEREGVPFTEVPNVEDGISPIVPVIRDGSRIVADSFLIADYLEETYPDRPSLFGGEGGQAAARLVEGWSQTSLHPALGVIALLEIHDRLAPADQAYFRSSRESRMGKTLEQVTEGRAAEIAGFAARMQPLRHMLKSQLWIGGSEPLFADYIVFGALQWVRVTSTAQLLDAADPVAQWFERCLDLHDGLGRSVPAASA</sequence>
<dbReference type="SUPFAM" id="SSF52833">
    <property type="entry name" value="Thioredoxin-like"/>
    <property type="match status" value="1"/>
</dbReference>
<dbReference type="InterPro" id="IPR036249">
    <property type="entry name" value="Thioredoxin-like_sf"/>
</dbReference>
<dbReference type="Pfam" id="PF13417">
    <property type="entry name" value="GST_N_3"/>
    <property type="match status" value="1"/>
</dbReference>
<dbReference type="Gene3D" id="3.40.30.10">
    <property type="entry name" value="Glutaredoxin"/>
    <property type="match status" value="1"/>
</dbReference>
<dbReference type="InterPro" id="IPR004045">
    <property type="entry name" value="Glutathione_S-Trfase_N"/>
</dbReference>
<evidence type="ECO:0000313" key="2">
    <source>
        <dbReference type="EMBL" id="PWW03322.1"/>
    </source>
</evidence>
<proteinExistence type="predicted"/>
<dbReference type="Gene3D" id="1.20.1050.10">
    <property type="match status" value="1"/>
</dbReference>
<dbReference type="EMBL" id="QGTR01000001">
    <property type="protein sequence ID" value="PWW03322.1"/>
    <property type="molecule type" value="Genomic_DNA"/>
</dbReference>
<gene>
    <name evidence="2" type="ORF">DFR52_1012</name>
</gene>
<dbReference type="InterPro" id="IPR036282">
    <property type="entry name" value="Glutathione-S-Trfase_C_sf"/>
</dbReference>
<name>A0A317PPF1_9HYPH</name>
<dbReference type="PANTHER" id="PTHR43968:SF6">
    <property type="entry name" value="GLUTATHIONE S-TRANSFERASE OMEGA"/>
    <property type="match status" value="1"/>
</dbReference>
<reference evidence="2 3" key="1">
    <citation type="submission" date="2018-05" db="EMBL/GenBank/DDBJ databases">
        <title>Genomic Encyclopedia of Type Strains, Phase IV (KMG-IV): sequencing the most valuable type-strain genomes for metagenomic binning, comparative biology and taxonomic classification.</title>
        <authorList>
            <person name="Goeker M."/>
        </authorList>
    </citation>
    <scope>NUCLEOTIDE SEQUENCE [LARGE SCALE GENOMIC DNA]</scope>
    <source>
        <strain evidence="2 3">DSM 16791</strain>
    </source>
</reference>
<dbReference type="PROSITE" id="PS50404">
    <property type="entry name" value="GST_NTER"/>
    <property type="match status" value="1"/>
</dbReference>
<dbReference type="GO" id="GO:0005737">
    <property type="term" value="C:cytoplasm"/>
    <property type="evidence" value="ECO:0007669"/>
    <property type="project" value="TreeGrafter"/>
</dbReference>
<dbReference type="Proteomes" id="UP000246352">
    <property type="component" value="Unassembled WGS sequence"/>
</dbReference>
<dbReference type="AlphaFoldDB" id="A0A317PPF1"/>
<dbReference type="InterPro" id="IPR050983">
    <property type="entry name" value="GST_Omega/HSP26"/>
</dbReference>
<dbReference type="CDD" id="cd03202">
    <property type="entry name" value="GST_C_etherase_LigE"/>
    <property type="match status" value="1"/>
</dbReference>
<dbReference type="Pfam" id="PF22041">
    <property type="entry name" value="GST_C_7"/>
    <property type="match status" value="1"/>
</dbReference>
<evidence type="ECO:0000259" key="1">
    <source>
        <dbReference type="PROSITE" id="PS50404"/>
    </source>
</evidence>
<feature type="domain" description="GST N-terminal" evidence="1">
    <location>
        <begin position="8"/>
        <end position="84"/>
    </location>
</feature>
<dbReference type="CDD" id="cd03038">
    <property type="entry name" value="GST_N_etherase_LigE"/>
    <property type="match status" value="1"/>
</dbReference>
<organism evidence="2 3">
    <name type="scientific">Hoeflea marina</name>
    <dbReference type="NCBI Taxonomy" id="274592"/>
    <lineage>
        <taxon>Bacteria</taxon>
        <taxon>Pseudomonadati</taxon>
        <taxon>Pseudomonadota</taxon>
        <taxon>Alphaproteobacteria</taxon>
        <taxon>Hyphomicrobiales</taxon>
        <taxon>Rhizobiaceae</taxon>
        <taxon>Hoeflea</taxon>
    </lineage>
</organism>
<dbReference type="RefSeq" id="WP_110029904.1">
    <property type="nucleotide sequence ID" value="NZ_QGTR01000001.1"/>
</dbReference>
<dbReference type="PANTHER" id="PTHR43968">
    <property type="match status" value="1"/>
</dbReference>
<dbReference type="GO" id="GO:0016740">
    <property type="term" value="F:transferase activity"/>
    <property type="evidence" value="ECO:0007669"/>
    <property type="project" value="UniProtKB-KW"/>
</dbReference>
<keyword evidence="2" id="KW-0808">Transferase</keyword>
<dbReference type="OrthoDB" id="508035at2"/>